<dbReference type="STRING" id="398512.Bccel_3692"/>
<dbReference type="GO" id="GO:0008483">
    <property type="term" value="F:transaminase activity"/>
    <property type="evidence" value="ECO:0007669"/>
    <property type="project" value="UniProtKB-KW"/>
</dbReference>
<dbReference type="EC" id="2.6.1.-" evidence="1"/>
<comment type="caution">
    <text evidence="3">The sequence shown here is derived from an EMBL/GenBank/DDBJ whole genome shotgun (WGS) entry which is preliminary data.</text>
</comment>
<dbReference type="PROSITE" id="PS00105">
    <property type="entry name" value="AA_TRANSFER_CLASS_1"/>
    <property type="match status" value="1"/>
</dbReference>
<dbReference type="Gene3D" id="3.40.640.10">
    <property type="entry name" value="Type I PLP-dependent aspartate aminotransferase-like (Major domain)"/>
    <property type="match status" value="1"/>
</dbReference>
<dbReference type="PATRIC" id="fig|398512.5.peg.3868"/>
<evidence type="ECO:0000313" key="4">
    <source>
        <dbReference type="Proteomes" id="UP000036923"/>
    </source>
</evidence>
<dbReference type="InterPro" id="IPR015424">
    <property type="entry name" value="PyrdxlP-dep_Trfase"/>
</dbReference>
<dbReference type="PANTHER" id="PTHR42691">
    <property type="entry name" value="ASPARTATE AMINOTRANSFERASE YHDR-RELATED"/>
    <property type="match status" value="1"/>
</dbReference>
<dbReference type="Proteomes" id="UP000036923">
    <property type="component" value="Unassembled WGS sequence"/>
</dbReference>
<dbReference type="Gene3D" id="3.90.1150.10">
    <property type="entry name" value="Aspartate Aminotransferase, domain 1"/>
    <property type="match status" value="2"/>
</dbReference>
<gene>
    <name evidence="3" type="ORF">Bccel_3692</name>
</gene>
<comment type="similarity">
    <text evidence="1">Belongs to the class-I pyridoxal-phosphate-dependent aminotransferase family.</text>
</comment>
<dbReference type="InterPro" id="IPR015421">
    <property type="entry name" value="PyrdxlP-dep_Trfase_major"/>
</dbReference>
<dbReference type="NCBIfam" id="NF005305">
    <property type="entry name" value="PRK06836.1"/>
    <property type="match status" value="1"/>
</dbReference>
<dbReference type="PANTHER" id="PTHR42691:SF1">
    <property type="entry name" value="ASPARTATE AMINOTRANSFERASE YHDR-RELATED"/>
    <property type="match status" value="1"/>
</dbReference>
<comment type="cofactor">
    <cofactor evidence="1">
        <name>pyridoxal 5'-phosphate</name>
        <dbReference type="ChEBI" id="CHEBI:597326"/>
    </cofactor>
</comment>
<protein>
    <recommendedName>
        <fullName evidence="1">Aminotransferase</fullName>
        <ecNumber evidence="1">2.6.1.-</ecNumber>
    </recommendedName>
</protein>
<organism evidence="3 4">
    <name type="scientific">Pseudobacteroides cellulosolvens ATCC 35603 = DSM 2933</name>
    <dbReference type="NCBI Taxonomy" id="398512"/>
    <lineage>
        <taxon>Bacteria</taxon>
        <taxon>Bacillati</taxon>
        <taxon>Bacillota</taxon>
        <taxon>Clostridia</taxon>
        <taxon>Eubacteriales</taxon>
        <taxon>Oscillospiraceae</taxon>
        <taxon>Pseudobacteroides</taxon>
    </lineage>
</organism>
<dbReference type="eggNOG" id="COG0436">
    <property type="taxonomic scope" value="Bacteria"/>
</dbReference>
<reference evidence="4" key="1">
    <citation type="submission" date="2015-07" db="EMBL/GenBank/DDBJ databases">
        <title>Near-Complete Genome Sequence of the Cellulolytic Bacterium Bacteroides (Pseudobacteroides) cellulosolvens ATCC 35603.</title>
        <authorList>
            <person name="Dassa B."/>
            <person name="Utturkar S.M."/>
            <person name="Klingeman D.M."/>
            <person name="Hurt R.A."/>
            <person name="Keller M."/>
            <person name="Xu J."/>
            <person name="Reddy Y.H.K."/>
            <person name="Borovok I."/>
            <person name="Grinberg I.R."/>
            <person name="Lamed R."/>
            <person name="Zhivin O."/>
            <person name="Bayer E.A."/>
            <person name="Brown S.D."/>
        </authorList>
    </citation>
    <scope>NUCLEOTIDE SEQUENCE [LARGE SCALE GENOMIC DNA]</scope>
    <source>
        <strain evidence="4">DSM 2933</strain>
    </source>
</reference>
<evidence type="ECO:0000259" key="2">
    <source>
        <dbReference type="Pfam" id="PF00155"/>
    </source>
</evidence>
<accession>A0A0L6JRK8</accession>
<dbReference type="CDD" id="cd00609">
    <property type="entry name" value="AAT_like"/>
    <property type="match status" value="1"/>
</dbReference>
<proteinExistence type="inferred from homology"/>
<dbReference type="InterPro" id="IPR004838">
    <property type="entry name" value="NHTrfase_class1_PyrdxlP-BS"/>
</dbReference>
<dbReference type="EMBL" id="LGTC01000001">
    <property type="protein sequence ID" value="KNY28418.1"/>
    <property type="molecule type" value="Genomic_DNA"/>
</dbReference>
<keyword evidence="1 3" id="KW-0032">Aminotransferase</keyword>
<dbReference type="SUPFAM" id="SSF53383">
    <property type="entry name" value="PLP-dependent transferases"/>
    <property type="match status" value="1"/>
</dbReference>
<sequence length="394" mass="43882">MLSQKVVSNLTNSSGIRAMFEEGERLRKIHGDKNVFDFTLGNPDMEPPLLVRDTLKKYICDDVAGIHKYMNNAGYMDVREKVAASLTKESGVELKGENIVMTCGAAGGLNIILKSILNPGEEVIIFAPYFVEYSFYIDNHGGKTVVVKPNMDTFEPDIDDLKSKISKNTKAIIINSPNNPTGVIYKEETLIKIAEVLKEKQKEFGSEIFVISDEPYNKLVYDGVKLPSLLKIFDNAIQGCSFSKSLSLPGERIGFVAASPRIKEINMLMDALIFTNRILGYVNAPSLFQRVIAETMDVTIDIGEYQKRRDLLYNHLISLGFECIKPEGAFYLFPKALIEDDTQFVKMALKYNLLIVPGKGFGCPGYFRIAYCSSLETIKGALPAFEALAKDCRG</sequence>
<dbReference type="RefSeq" id="WP_036938757.1">
    <property type="nucleotide sequence ID" value="NZ_JQKC01000007.1"/>
</dbReference>
<dbReference type="AlphaFoldDB" id="A0A0L6JRK8"/>
<dbReference type="Pfam" id="PF00155">
    <property type="entry name" value="Aminotran_1_2"/>
    <property type="match status" value="1"/>
</dbReference>
<dbReference type="OrthoDB" id="9802328at2"/>
<keyword evidence="1 3" id="KW-0808">Transferase</keyword>
<dbReference type="GO" id="GO:0030170">
    <property type="term" value="F:pyridoxal phosphate binding"/>
    <property type="evidence" value="ECO:0007669"/>
    <property type="project" value="InterPro"/>
</dbReference>
<feature type="domain" description="Aminotransferase class I/classII large" evidence="2">
    <location>
        <begin position="34"/>
        <end position="381"/>
    </location>
</feature>
<dbReference type="InterPro" id="IPR004839">
    <property type="entry name" value="Aminotransferase_I/II_large"/>
</dbReference>
<name>A0A0L6JRK8_9FIRM</name>
<dbReference type="InterPro" id="IPR015422">
    <property type="entry name" value="PyrdxlP-dep_Trfase_small"/>
</dbReference>
<evidence type="ECO:0000256" key="1">
    <source>
        <dbReference type="RuleBase" id="RU000481"/>
    </source>
</evidence>
<keyword evidence="4" id="KW-1185">Reference proteome</keyword>
<evidence type="ECO:0000313" key="3">
    <source>
        <dbReference type="EMBL" id="KNY28418.1"/>
    </source>
</evidence>